<evidence type="ECO:0000259" key="4">
    <source>
        <dbReference type="Pfam" id="PF13377"/>
    </source>
</evidence>
<organism evidence="5">
    <name type="scientific">uncultured organism</name>
    <dbReference type="NCBI Taxonomy" id="155900"/>
    <lineage>
        <taxon>unclassified sequences</taxon>
        <taxon>environmental samples</taxon>
    </lineage>
</organism>
<dbReference type="GO" id="GO:0003700">
    <property type="term" value="F:DNA-binding transcription factor activity"/>
    <property type="evidence" value="ECO:0007669"/>
    <property type="project" value="TreeGrafter"/>
</dbReference>
<feature type="domain" description="Transcriptional regulator LacI/GalR-like sensor" evidence="4">
    <location>
        <begin position="71"/>
        <end position="231"/>
    </location>
</feature>
<dbReference type="Pfam" id="PF13377">
    <property type="entry name" value="Peripla_BP_3"/>
    <property type="match status" value="1"/>
</dbReference>
<keyword evidence="1" id="KW-0805">Transcription regulation</keyword>
<gene>
    <name evidence="5" type="ORF">FLSS-5_0004</name>
</gene>
<dbReference type="Gene3D" id="3.40.50.2300">
    <property type="match status" value="2"/>
</dbReference>
<evidence type="ECO:0000256" key="1">
    <source>
        <dbReference type="ARBA" id="ARBA00023015"/>
    </source>
</evidence>
<evidence type="ECO:0000256" key="2">
    <source>
        <dbReference type="ARBA" id="ARBA00023125"/>
    </source>
</evidence>
<dbReference type="InterPro" id="IPR028082">
    <property type="entry name" value="Peripla_BP_I"/>
</dbReference>
<dbReference type="SUPFAM" id="SSF53822">
    <property type="entry name" value="Periplasmic binding protein-like I"/>
    <property type="match status" value="1"/>
</dbReference>
<sequence>MSETESDAKGKLESILDSRTLGGLILTHPTENSDLIDILEDSDLPFVVLGRPKREVIYVDNDNVEVGELATDHLISHGHGRVAFLSGPSKFTYTEDRLKGYRSALEANGLPYDEELVWNSELVESAAYEVVKEKAKKFDFSGIFVAGDVQAVGAVHALRDLGKQVPDDVSLVSVCNSELTKHFEPSITTVDLHEYWLGNWAANRLIQEIEGGERDRPKVVVPGDLIVRESCGCKAENGD</sequence>
<accession>M1QAD2</accession>
<evidence type="ECO:0000313" key="5">
    <source>
        <dbReference type="EMBL" id="AGF92913.1"/>
    </source>
</evidence>
<reference evidence="5" key="1">
    <citation type="journal article" date="2013" name="Syst. Appl. Microbiol.">
        <title>New insights into the archaeal diversity of a hypersaline microbial mat obtained by a metagenomic approach.</title>
        <authorList>
            <person name="Lopez-Lopez A."/>
            <person name="Richter M."/>
            <person name="Pena A."/>
            <person name="Tamames J."/>
            <person name="Rossello-Mora R."/>
        </authorList>
    </citation>
    <scope>NUCLEOTIDE SEQUENCE</scope>
</reference>
<dbReference type="PANTHER" id="PTHR30146:SF109">
    <property type="entry name" value="HTH-TYPE TRANSCRIPTIONAL REGULATOR GALS"/>
    <property type="match status" value="1"/>
</dbReference>
<keyword evidence="2" id="KW-0238">DNA-binding</keyword>
<dbReference type="PANTHER" id="PTHR30146">
    <property type="entry name" value="LACI-RELATED TRANSCRIPTIONAL REPRESSOR"/>
    <property type="match status" value="1"/>
</dbReference>
<dbReference type="InterPro" id="IPR046335">
    <property type="entry name" value="LacI/GalR-like_sensor"/>
</dbReference>
<dbReference type="EMBL" id="JX684077">
    <property type="protein sequence ID" value="AGF92913.1"/>
    <property type="molecule type" value="Genomic_DNA"/>
</dbReference>
<keyword evidence="3" id="KW-0804">Transcription</keyword>
<dbReference type="GO" id="GO:0000976">
    <property type="term" value="F:transcription cis-regulatory region binding"/>
    <property type="evidence" value="ECO:0007669"/>
    <property type="project" value="TreeGrafter"/>
</dbReference>
<evidence type="ECO:0000256" key="3">
    <source>
        <dbReference type="ARBA" id="ARBA00023163"/>
    </source>
</evidence>
<proteinExistence type="predicted"/>
<name>M1QAD2_9ZZZZ</name>
<dbReference type="AlphaFoldDB" id="M1QAD2"/>
<protein>
    <submittedName>
        <fullName evidence="5">Transcriptional regulator, LacI family</fullName>
    </submittedName>
</protein>